<accession>A0A0F9UQ67</accession>
<evidence type="ECO:0000313" key="1">
    <source>
        <dbReference type="EMBL" id="KKN95275.1"/>
    </source>
</evidence>
<reference evidence="1" key="1">
    <citation type="journal article" date="2015" name="Nature">
        <title>Complex archaea that bridge the gap between prokaryotes and eukaryotes.</title>
        <authorList>
            <person name="Spang A."/>
            <person name="Saw J.H."/>
            <person name="Jorgensen S.L."/>
            <person name="Zaremba-Niedzwiedzka K."/>
            <person name="Martijn J."/>
            <person name="Lind A.E."/>
            <person name="van Eijk R."/>
            <person name="Schleper C."/>
            <person name="Guy L."/>
            <person name="Ettema T.J."/>
        </authorList>
    </citation>
    <scope>NUCLEOTIDE SEQUENCE</scope>
</reference>
<proteinExistence type="predicted"/>
<sequence>MEQLLSKLSRCSLVCAMPNKRLHADAQTYAAFVGFAALHFTTKASPVRALVSRALCARD</sequence>
<protein>
    <submittedName>
        <fullName evidence="1">Uncharacterized protein</fullName>
    </submittedName>
</protein>
<dbReference type="EMBL" id="LAZR01000072">
    <property type="protein sequence ID" value="KKN95275.1"/>
    <property type="molecule type" value="Genomic_DNA"/>
</dbReference>
<gene>
    <name evidence="1" type="ORF">LCGC14_0180880</name>
</gene>
<dbReference type="AlphaFoldDB" id="A0A0F9UQ67"/>
<name>A0A0F9UQ67_9ZZZZ</name>
<comment type="caution">
    <text evidence="1">The sequence shown here is derived from an EMBL/GenBank/DDBJ whole genome shotgun (WGS) entry which is preliminary data.</text>
</comment>
<organism evidence="1">
    <name type="scientific">marine sediment metagenome</name>
    <dbReference type="NCBI Taxonomy" id="412755"/>
    <lineage>
        <taxon>unclassified sequences</taxon>
        <taxon>metagenomes</taxon>
        <taxon>ecological metagenomes</taxon>
    </lineage>
</organism>